<protein>
    <submittedName>
        <fullName evidence="2">Uncharacterized protein</fullName>
    </submittedName>
</protein>
<proteinExistence type="predicted"/>
<dbReference type="Proteomes" id="UP001212841">
    <property type="component" value="Unassembled WGS sequence"/>
</dbReference>
<gene>
    <name evidence="2" type="ORF">HK097_007937</name>
</gene>
<dbReference type="AlphaFoldDB" id="A0AAD5X1Z0"/>
<keyword evidence="3" id="KW-1185">Reference proteome</keyword>
<organism evidence="2 3">
    <name type="scientific">Rhizophlyctis rosea</name>
    <dbReference type="NCBI Taxonomy" id="64517"/>
    <lineage>
        <taxon>Eukaryota</taxon>
        <taxon>Fungi</taxon>
        <taxon>Fungi incertae sedis</taxon>
        <taxon>Chytridiomycota</taxon>
        <taxon>Chytridiomycota incertae sedis</taxon>
        <taxon>Chytridiomycetes</taxon>
        <taxon>Rhizophlyctidales</taxon>
        <taxon>Rhizophlyctidaceae</taxon>
        <taxon>Rhizophlyctis</taxon>
    </lineage>
</organism>
<sequence>MDDFELSDPKPLWQMAVEDFESFLNSSLSEQLASEWVEPTFAEGVAYVNLLEAKPIIPLVELIPTDLNFESHPLPIPTKPHTTHPTHLLPDPFATLQSTQIPPATQLETNLNTLSTTFDRIRTELRHLKHQISRISSDEGHPVPSTSPPPTTDSSSPETIPSNIRSYIKQEIHSAIHEHEFLCEDVIKRQLELDLAQAEASLLDMVEAKLQISSGGVGGGRDVPVRRGKTQLRQKCVVNRHVVCRQEGIDSKLQHSKPEFARSKSKQAAQQRPDYYYARDTVASTIRRKRNQD</sequence>
<feature type="compositionally biased region" description="Low complexity" evidence="1">
    <location>
        <begin position="152"/>
        <end position="161"/>
    </location>
</feature>
<feature type="region of interest" description="Disordered" evidence="1">
    <location>
        <begin position="255"/>
        <end position="274"/>
    </location>
</feature>
<evidence type="ECO:0000313" key="3">
    <source>
        <dbReference type="Proteomes" id="UP001212841"/>
    </source>
</evidence>
<feature type="region of interest" description="Disordered" evidence="1">
    <location>
        <begin position="132"/>
        <end position="161"/>
    </location>
</feature>
<evidence type="ECO:0000313" key="2">
    <source>
        <dbReference type="EMBL" id="KAJ3051093.1"/>
    </source>
</evidence>
<comment type="caution">
    <text evidence="2">The sequence shown here is derived from an EMBL/GenBank/DDBJ whole genome shotgun (WGS) entry which is preliminary data.</text>
</comment>
<name>A0AAD5X1Z0_9FUNG</name>
<evidence type="ECO:0000256" key="1">
    <source>
        <dbReference type="SAM" id="MobiDB-lite"/>
    </source>
</evidence>
<accession>A0AAD5X1Z0</accession>
<dbReference type="EMBL" id="JADGJD010000436">
    <property type="protein sequence ID" value="KAJ3051093.1"/>
    <property type="molecule type" value="Genomic_DNA"/>
</dbReference>
<reference evidence="2" key="1">
    <citation type="submission" date="2020-05" db="EMBL/GenBank/DDBJ databases">
        <title>Phylogenomic resolution of chytrid fungi.</title>
        <authorList>
            <person name="Stajich J.E."/>
            <person name="Amses K."/>
            <person name="Simmons R."/>
            <person name="Seto K."/>
            <person name="Myers J."/>
            <person name="Bonds A."/>
            <person name="Quandt C.A."/>
            <person name="Barry K."/>
            <person name="Liu P."/>
            <person name="Grigoriev I."/>
            <person name="Longcore J.E."/>
            <person name="James T.Y."/>
        </authorList>
    </citation>
    <scope>NUCLEOTIDE SEQUENCE</scope>
    <source>
        <strain evidence="2">JEL0318</strain>
    </source>
</reference>